<dbReference type="Proteomes" id="UP000218172">
    <property type="component" value="Unassembled WGS sequence"/>
</dbReference>
<comment type="caution">
    <text evidence="2">The sequence shown here is derived from an EMBL/GenBank/DDBJ whole genome shotgun (WGS) entry which is preliminary data.</text>
</comment>
<proteinExistence type="predicted"/>
<name>A0A2A4MPP7_9GAMM</name>
<evidence type="ECO:0000313" key="2">
    <source>
        <dbReference type="EMBL" id="PCH62021.1"/>
    </source>
</evidence>
<dbReference type="EMBL" id="NVQR01000047">
    <property type="protein sequence ID" value="PCH62021.1"/>
    <property type="molecule type" value="Genomic_DNA"/>
</dbReference>
<feature type="non-terminal residue" evidence="2">
    <location>
        <position position="183"/>
    </location>
</feature>
<organism evidence="2 3">
    <name type="scientific">SAR86 cluster bacterium</name>
    <dbReference type="NCBI Taxonomy" id="2030880"/>
    <lineage>
        <taxon>Bacteria</taxon>
        <taxon>Pseudomonadati</taxon>
        <taxon>Pseudomonadota</taxon>
        <taxon>Gammaproteobacteria</taxon>
        <taxon>SAR86 cluster</taxon>
    </lineage>
</organism>
<evidence type="ECO:0000256" key="1">
    <source>
        <dbReference type="SAM" id="SignalP"/>
    </source>
</evidence>
<evidence type="ECO:0000313" key="3">
    <source>
        <dbReference type="Proteomes" id="UP000218172"/>
    </source>
</evidence>
<gene>
    <name evidence="2" type="ORF">COC19_03445</name>
</gene>
<reference evidence="3" key="1">
    <citation type="submission" date="2017-08" db="EMBL/GenBank/DDBJ databases">
        <title>A dynamic microbial community with high functional redundancy inhabits the cold, oxic subseafloor aquifer.</title>
        <authorList>
            <person name="Tully B.J."/>
            <person name="Wheat C.G."/>
            <person name="Glazer B.T."/>
            <person name="Huber J.A."/>
        </authorList>
    </citation>
    <scope>NUCLEOTIDE SEQUENCE [LARGE SCALE GENOMIC DNA]</scope>
</reference>
<dbReference type="AlphaFoldDB" id="A0A2A4MPP7"/>
<protein>
    <submittedName>
        <fullName evidence="2">Alpha-amylase</fullName>
    </submittedName>
</protein>
<sequence length="183" mass="20159">MNRLLTTALCASTLLFNNIALADEPGSGLRADSHAPISIMGDHMHNKGEWMTSYRFMSMDMQDNLSGSNRLSVEEIATTAANRFADVSGQPPTLRVVPTKMHTDMHMFGGMYAPSDNITLMVMASYLERDMDLTTFQGGMGIDRLGTFNTKTEGWGDVKVASLIRLYKDQTHQVHLNAGLSLP</sequence>
<feature type="chain" id="PRO_5012856496" evidence="1">
    <location>
        <begin position="23"/>
        <end position="183"/>
    </location>
</feature>
<keyword evidence="1" id="KW-0732">Signal</keyword>
<accession>A0A2A4MPP7</accession>
<feature type="signal peptide" evidence="1">
    <location>
        <begin position="1"/>
        <end position="22"/>
    </location>
</feature>